<evidence type="ECO:0000259" key="4">
    <source>
        <dbReference type="PROSITE" id="PS01124"/>
    </source>
</evidence>
<dbReference type="SMART" id="SM00342">
    <property type="entry name" value="HTH_ARAC"/>
    <property type="match status" value="1"/>
</dbReference>
<proteinExistence type="predicted"/>
<gene>
    <name evidence="5" type="ORF">ABEU19_000336</name>
</gene>
<dbReference type="SUPFAM" id="SSF46689">
    <property type="entry name" value="Homeodomain-like"/>
    <property type="match status" value="1"/>
</dbReference>
<sequence length="317" mass="35113">MEDRELGLRSPADTRSASAETAIAWTDLLREWFVSVDILPSDRDSCRGHVELKNLGHLSAAELKASGQSVLRTNRMVSAESTQLFHVGLITGGTAQLTQDGRTCRLTKGDFAVYETARPFRWDFPGDWNVMVFTWDRNRIELADGESERLTARTMRGDSGLTGLLSRTLSGVASQDVDVSARNAMRFADELAALTVTVGLEQCTDTAEPSQPDLLLRILEFIEENLADPRLGPQTIAAEFYISTRTLHRLFAGEGHTVAQWIRGRRLERCRQALIARPKATISEIISRFGFADLAAFSRAFTVRYGMSPTAFRAVAA</sequence>
<dbReference type="Proteomes" id="UP001629744">
    <property type="component" value="Unassembled WGS sequence"/>
</dbReference>
<keyword evidence="3" id="KW-0804">Transcription</keyword>
<dbReference type="Gene3D" id="1.10.10.60">
    <property type="entry name" value="Homeodomain-like"/>
    <property type="match status" value="1"/>
</dbReference>
<comment type="caution">
    <text evidence="5">The sequence shown here is derived from an EMBL/GenBank/DDBJ whole genome shotgun (WGS) entry which is preliminary data.</text>
</comment>
<dbReference type="RefSeq" id="WP_348609327.1">
    <property type="nucleotide sequence ID" value="NZ_CP157276.1"/>
</dbReference>
<keyword evidence="1" id="KW-0805">Transcription regulation</keyword>
<evidence type="ECO:0000256" key="2">
    <source>
        <dbReference type="ARBA" id="ARBA00023125"/>
    </source>
</evidence>
<feature type="domain" description="HTH araC/xylS-type" evidence="4">
    <location>
        <begin position="216"/>
        <end position="315"/>
    </location>
</feature>
<keyword evidence="2" id="KW-0238">DNA-binding</keyword>
<accession>A0ABW9FMS9</accession>
<dbReference type="InterPro" id="IPR009057">
    <property type="entry name" value="Homeodomain-like_sf"/>
</dbReference>
<dbReference type="InterPro" id="IPR018060">
    <property type="entry name" value="HTH_AraC"/>
</dbReference>
<dbReference type="InterPro" id="IPR050204">
    <property type="entry name" value="AraC_XylS_family_regulators"/>
</dbReference>
<protein>
    <submittedName>
        <fullName evidence="5">Helix-turn-helix domain-containing protein</fullName>
    </submittedName>
</protein>
<dbReference type="PANTHER" id="PTHR46796">
    <property type="entry name" value="HTH-TYPE TRANSCRIPTIONAL ACTIVATOR RHAS-RELATED"/>
    <property type="match status" value="1"/>
</dbReference>
<evidence type="ECO:0000256" key="1">
    <source>
        <dbReference type="ARBA" id="ARBA00023015"/>
    </source>
</evidence>
<dbReference type="PROSITE" id="PS01124">
    <property type="entry name" value="HTH_ARAC_FAMILY_2"/>
    <property type="match status" value="1"/>
</dbReference>
<organism evidence="5 6">
    <name type="scientific">Prescottella soli</name>
    <dbReference type="NCBI Taxonomy" id="1543852"/>
    <lineage>
        <taxon>Bacteria</taxon>
        <taxon>Bacillati</taxon>
        <taxon>Actinomycetota</taxon>
        <taxon>Actinomycetes</taxon>
        <taxon>Mycobacteriales</taxon>
        <taxon>Nocardiaceae</taxon>
        <taxon>Prescottella</taxon>
    </lineage>
</organism>
<evidence type="ECO:0000313" key="6">
    <source>
        <dbReference type="Proteomes" id="UP001629744"/>
    </source>
</evidence>
<evidence type="ECO:0000256" key="3">
    <source>
        <dbReference type="ARBA" id="ARBA00023163"/>
    </source>
</evidence>
<reference evidence="5 6" key="1">
    <citation type="submission" date="2023-11" db="EMBL/GenBank/DDBJ databases">
        <authorList>
            <person name="Val-Calvo J."/>
            <person name="Scortti M."/>
            <person name="Vazquez-Boland J."/>
        </authorList>
    </citation>
    <scope>NUCLEOTIDE SEQUENCE [LARGE SCALE GENOMIC DNA]</scope>
    <source>
        <strain evidence="5 6">DSM 46662</strain>
    </source>
</reference>
<dbReference type="PANTHER" id="PTHR46796:SF6">
    <property type="entry name" value="ARAC SUBFAMILY"/>
    <property type="match status" value="1"/>
</dbReference>
<dbReference type="Pfam" id="PF14525">
    <property type="entry name" value="AraC_binding_2"/>
    <property type="match status" value="1"/>
</dbReference>
<dbReference type="EMBL" id="JBDLNU010000001">
    <property type="protein sequence ID" value="MFM1726895.1"/>
    <property type="molecule type" value="Genomic_DNA"/>
</dbReference>
<evidence type="ECO:0000313" key="5">
    <source>
        <dbReference type="EMBL" id="MFM1726895.1"/>
    </source>
</evidence>
<dbReference type="InterPro" id="IPR035418">
    <property type="entry name" value="AraC-bd_2"/>
</dbReference>
<dbReference type="Pfam" id="PF12833">
    <property type="entry name" value="HTH_18"/>
    <property type="match status" value="1"/>
</dbReference>
<name>A0ABW9FMS9_9NOCA</name>
<keyword evidence="6" id="KW-1185">Reference proteome</keyword>